<dbReference type="SMART" id="SM01092">
    <property type="entry name" value="CO_deh_flav_C"/>
    <property type="match status" value="1"/>
</dbReference>
<dbReference type="SUPFAM" id="SSF56176">
    <property type="entry name" value="FAD-binding/transporter-associated domain-like"/>
    <property type="match status" value="1"/>
</dbReference>
<evidence type="ECO:0000313" key="5">
    <source>
        <dbReference type="EMBL" id="QGU95367.1"/>
    </source>
</evidence>
<evidence type="ECO:0000259" key="4">
    <source>
        <dbReference type="PROSITE" id="PS51387"/>
    </source>
</evidence>
<dbReference type="InterPro" id="IPR036683">
    <property type="entry name" value="CO_DH_flav_C_dom_sf"/>
</dbReference>
<evidence type="ECO:0000256" key="2">
    <source>
        <dbReference type="ARBA" id="ARBA00022827"/>
    </source>
</evidence>
<dbReference type="Gene3D" id="3.30.390.50">
    <property type="entry name" value="CO dehydrogenase flavoprotein, C-terminal domain"/>
    <property type="match status" value="1"/>
</dbReference>
<dbReference type="InterPro" id="IPR002346">
    <property type="entry name" value="Mopterin_DH_FAD-bd"/>
</dbReference>
<proteinExistence type="predicted"/>
<dbReference type="InterPro" id="IPR016169">
    <property type="entry name" value="FAD-bd_PCMH_sub2"/>
</dbReference>
<gene>
    <name evidence="5" type="ORF">GOM49_09955</name>
</gene>
<dbReference type="Gene3D" id="3.30.465.10">
    <property type="match status" value="1"/>
</dbReference>
<dbReference type="InterPro" id="IPR036318">
    <property type="entry name" value="FAD-bd_PCMH-like_sf"/>
</dbReference>
<dbReference type="Pfam" id="PF03450">
    <property type="entry name" value="CO_deh_flav_C"/>
    <property type="match status" value="1"/>
</dbReference>
<dbReference type="PANTHER" id="PTHR42659">
    <property type="entry name" value="XANTHINE DEHYDROGENASE SUBUNIT C-RELATED"/>
    <property type="match status" value="1"/>
</dbReference>
<dbReference type="PROSITE" id="PS51387">
    <property type="entry name" value="FAD_PCMH"/>
    <property type="match status" value="1"/>
</dbReference>
<accession>A0A6I6F490</accession>
<reference evidence="5 6" key="1">
    <citation type="submission" date="2019-12" db="EMBL/GenBank/DDBJ databases">
        <title>Genome sequenceing of Clostridium bovifaecis.</title>
        <authorList>
            <person name="Yao Y."/>
        </authorList>
    </citation>
    <scope>NUCLEOTIDE SEQUENCE [LARGE SCALE GENOMIC DNA]</scope>
    <source>
        <strain evidence="5 6">BXX</strain>
    </source>
</reference>
<keyword evidence="2" id="KW-0274">FAD</keyword>
<dbReference type="GO" id="GO:0071949">
    <property type="term" value="F:FAD binding"/>
    <property type="evidence" value="ECO:0007669"/>
    <property type="project" value="InterPro"/>
</dbReference>
<keyword evidence="6" id="KW-1185">Reference proteome</keyword>
<dbReference type="InterPro" id="IPR005107">
    <property type="entry name" value="CO_DH_flav_C"/>
</dbReference>
<dbReference type="Proteomes" id="UP000422764">
    <property type="component" value="Chromosome"/>
</dbReference>
<evidence type="ECO:0000313" key="6">
    <source>
        <dbReference type="Proteomes" id="UP000422764"/>
    </source>
</evidence>
<keyword evidence="1" id="KW-0285">Flavoprotein</keyword>
<name>A0A6I6F490_9CLOT</name>
<organism evidence="5 6">
    <name type="scientific">Clostridium bovifaecis</name>
    <dbReference type="NCBI Taxonomy" id="2184719"/>
    <lineage>
        <taxon>Bacteria</taxon>
        <taxon>Bacillati</taxon>
        <taxon>Bacillota</taxon>
        <taxon>Clostridia</taxon>
        <taxon>Eubacteriales</taxon>
        <taxon>Clostridiaceae</taxon>
        <taxon>Clostridium</taxon>
    </lineage>
</organism>
<dbReference type="SUPFAM" id="SSF55447">
    <property type="entry name" value="CO dehydrogenase flavoprotein C-terminal domain-like"/>
    <property type="match status" value="1"/>
</dbReference>
<feature type="domain" description="FAD-binding PCMH-type" evidence="4">
    <location>
        <begin position="1"/>
        <end position="181"/>
    </location>
</feature>
<evidence type="ECO:0000256" key="3">
    <source>
        <dbReference type="ARBA" id="ARBA00023002"/>
    </source>
</evidence>
<dbReference type="Pfam" id="PF00941">
    <property type="entry name" value="FAD_binding_5"/>
    <property type="match status" value="1"/>
</dbReference>
<evidence type="ECO:0000256" key="1">
    <source>
        <dbReference type="ARBA" id="ARBA00022630"/>
    </source>
</evidence>
<dbReference type="InterPro" id="IPR051312">
    <property type="entry name" value="Diverse_Substr_Oxidored"/>
</dbReference>
<dbReference type="Gene3D" id="3.30.43.10">
    <property type="entry name" value="Uridine Diphospho-n-acetylenolpyruvylglucosamine Reductase, domain 2"/>
    <property type="match status" value="1"/>
</dbReference>
<dbReference type="InterPro" id="IPR016166">
    <property type="entry name" value="FAD-bd_PCMH"/>
</dbReference>
<sequence>MRSYSYESPKSFEELFAIIKDASNEVKFLAGGSDFVPRLSFELNQIPKEGQKNLMIISLANLDLNSISENDAEVNIGSTATFTEILENKIIKREFPVLIETIKEIAGLTVRNIASMGGNIMNASPAADSVPTLMALDAVFVLKGPNGERKVEVKDFFKGPGKTVADTLEVLTEIVLKKGKGNASFKKLGRRKAETLSVVNAAAYIEKENNICKAARIAVGSVAPTVLRCKEVEDALIGKELTEENMRVASEMLINEISPIDDIRATAWYRNKVAPVMVRRAIEAAVNAE</sequence>
<keyword evidence="3" id="KW-0560">Oxidoreductase</keyword>
<dbReference type="GO" id="GO:0016491">
    <property type="term" value="F:oxidoreductase activity"/>
    <property type="evidence" value="ECO:0007669"/>
    <property type="project" value="UniProtKB-KW"/>
</dbReference>
<dbReference type="AlphaFoldDB" id="A0A6I6F490"/>
<dbReference type="EMBL" id="CP046522">
    <property type="protein sequence ID" value="QGU95367.1"/>
    <property type="molecule type" value="Genomic_DNA"/>
</dbReference>
<protein>
    <recommendedName>
        <fullName evidence="4">FAD-binding PCMH-type domain-containing protein</fullName>
    </recommendedName>
</protein>
<dbReference type="PANTHER" id="PTHR42659:SF2">
    <property type="entry name" value="XANTHINE DEHYDROGENASE SUBUNIT C-RELATED"/>
    <property type="match status" value="1"/>
</dbReference>
<dbReference type="InterPro" id="IPR016167">
    <property type="entry name" value="FAD-bd_PCMH_sub1"/>
</dbReference>